<feature type="region of interest" description="Disordered" evidence="2">
    <location>
        <begin position="188"/>
        <end position="249"/>
    </location>
</feature>
<dbReference type="Pfam" id="PF02342">
    <property type="entry name" value="TerD"/>
    <property type="match status" value="1"/>
</dbReference>
<proteinExistence type="inferred from homology"/>
<dbReference type="PANTHER" id="PTHR32097:SF4">
    <property type="entry name" value="GENERAL STRESS PROTEIN 16U"/>
    <property type="match status" value="1"/>
</dbReference>
<dbReference type="InterPro" id="IPR003325">
    <property type="entry name" value="TerD"/>
</dbReference>
<sequence length="676" mass="73260">MRHVAFTSRAGESVQQMIKGANVGLSSLSEATGSITLTLGWTDPSGAGEADVSVLLLGADGRVRNDQDFVFYNQPTGADGAVQLLGKSPTGSGSEDRILLDLEMLPAEIERVVVSASRYAGATFGDLNDLRLALSDSSGERLLAFDITDAGTETAFVFGELYRRNGEWKFRAVGQGYESGLSGLATDFGINVDDSDDEPHQESPPENTPVPADGAPAEPVPAPAPQAGSDKPAEPKERSRAGRVRTAKKKSTLVKAAKVNLAEHPSWQSARLFSVTGLRNDQEREARATSTLLSVMAQVPEFGRRLTARFNAPAGTIQTFTEASFKHAETNVRPDGVIRVARAGRIWTALVETKTGGNPLKVDQVESYLTVAARNGYETVITLSNDIALDDEHPLTVDRRKLKKVALRHLSWAEVAHEAHMLCHHHGLDNPVHAWLLGELLHYLRQVNAGCHGFQDMGPAWVPVRNSITAGTLRIGDKRAMQVAENWEKLIRQLCLRLSGETGLNVAPVMRRRRSDDSAVRRMQTVASLVETGRMSAEIRIPSAPNPVRIDADLRTGQIETTVEVQAAERTRPLSRVQWLLRQLTEAPPELRIEALAPGQTTGPCELLGSARPEPGLLIPETGEISSFRLTLSTGMGTKRGAEETGFIRSIDTAVDRFHQEVLQALKPAAPAPTEG</sequence>
<dbReference type="RefSeq" id="WP_220499988.1">
    <property type="nucleotide sequence ID" value="NZ_JACJII010000001.1"/>
</dbReference>
<evidence type="ECO:0000256" key="1">
    <source>
        <dbReference type="ARBA" id="ARBA00008775"/>
    </source>
</evidence>
<evidence type="ECO:0000259" key="3">
    <source>
        <dbReference type="Pfam" id="PF02342"/>
    </source>
</evidence>
<dbReference type="InterPro" id="IPR051324">
    <property type="entry name" value="Stress/Tellurium_Resist"/>
</dbReference>
<comment type="similarity">
    <text evidence="1">Belongs to the CAPAB/TerDEXZ family.</text>
</comment>
<evidence type="ECO:0000256" key="2">
    <source>
        <dbReference type="SAM" id="MobiDB-lite"/>
    </source>
</evidence>
<dbReference type="CDD" id="cd06974">
    <property type="entry name" value="TerD_like"/>
    <property type="match status" value="1"/>
</dbReference>
<dbReference type="PANTHER" id="PTHR32097">
    <property type="entry name" value="CAMP-BINDING PROTEIN 1-RELATED"/>
    <property type="match status" value="1"/>
</dbReference>
<keyword evidence="5" id="KW-1185">Reference proteome</keyword>
<dbReference type="Proteomes" id="UP000539313">
    <property type="component" value="Unassembled WGS sequence"/>
</dbReference>
<dbReference type="EMBL" id="JACJII010000001">
    <property type="protein sequence ID" value="MBA9001164.1"/>
    <property type="molecule type" value="Genomic_DNA"/>
</dbReference>
<name>A0A7W3MSQ1_9ACTN</name>
<reference evidence="4 5" key="1">
    <citation type="submission" date="2020-08" db="EMBL/GenBank/DDBJ databases">
        <title>Sequencing the genomes of 1000 actinobacteria strains.</title>
        <authorList>
            <person name="Klenk H.-P."/>
        </authorList>
    </citation>
    <scope>NUCLEOTIDE SEQUENCE [LARGE SCALE GENOMIC DNA]</scope>
    <source>
        <strain evidence="4 5">DSM 45823</strain>
    </source>
</reference>
<accession>A0A7W3MSQ1</accession>
<evidence type="ECO:0000313" key="5">
    <source>
        <dbReference type="Proteomes" id="UP000539313"/>
    </source>
</evidence>
<dbReference type="AlphaFoldDB" id="A0A7W3MSQ1"/>
<evidence type="ECO:0000313" key="4">
    <source>
        <dbReference type="EMBL" id="MBA9001164.1"/>
    </source>
</evidence>
<protein>
    <submittedName>
        <fullName evidence="4">Stress response protein SCP2</fullName>
    </submittedName>
</protein>
<organism evidence="4 5">
    <name type="scientific">Thermomonospora cellulosilytica</name>
    <dbReference type="NCBI Taxonomy" id="1411118"/>
    <lineage>
        <taxon>Bacteria</taxon>
        <taxon>Bacillati</taxon>
        <taxon>Actinomycetota</taxon>
        <taxon>Actinomycetes</taxon>
        <taxon>Streptosporangiales</taxon>
        <taxon>Thermomonosporaceae</taxon>
        <taxon>Thermomonospora</taxon>
    </lineage>
</organism>
<feature type="domain" description="TerD" evidence="3">
    <location>
        <begin position="16"/>
        <end position="188"/>
    </location>
</feature>
<dbReference type="Gene3D" id="2.60.60.30">
    <property type="entry name" value="sav2460 like domains"/>
    <property type="match status" value="1"/>
</dbReference>
<feature type="compositionally biased region" description="Basic and acidic residues" evidence="2">
    <location>
        <begin position="231"/>
        <end position="240"/>
    </location>
</feature>
<gene>
    <name evidence="4" type="ORF">HNR21_000046</name>
</gene>
<comment type="caution">
    <text evidence="4">The sequence shown here is derived from an EMBL/GenBank/DDBJ whole genome shotgun (WGS) entry which is preliminary data.</text>
</comment>